<keyword evidence="2" id="KW-1185">Reference proteome</keyword>
<dbReference type="Proteomes" id="UP000011550">
    <property type="component" value="Unassembled WGS sequence"/>
</dbReference>
<organism evidence="1 2">
    <name type="scientific">Haloferax mucosum ATCC BAA-1512</name>
    <dbReference type="NCBI Taxonomy" id="662479"/>
    <lineage>
        <taxon>Archaea</taxon>
        <taxon>Methanobacteriati</taxon>
        <taxon>Methanobacteriota</taxon>
        <taxon>Stenosarchaea group</taxon>
        <taxon>Halobacteria</taxon>
        <taxon>Halobacteriales</taxon>
        <taxon>Haloferacaceae</taxon>
        <taxon>Haloferax</taxon>
    </lineage>
</organism>
<dbReference type="EMBL" id="AOLN01000001">
    <property type="protein sequence ID" value="ELZ98762.1"/>
    <property type="molecule type" value="Genomic_DNA"/>
</dbReference>
<protein>
    <submittedName>
        <fullName evidence="1">Uncharacterized protein</fullName>
    </submittedName>
</protein>
<dbReference type="OrthoDB" id="290127at2157"/>
<dbReference type="PATRIC" id="fig|662479.7.peg.73"/>
<name>M0IRU5_9EURY</name>
<dbReference type="RefSeq" id="WP_008317165.1">
    <property type="nucleotide sequence ID" value="NZ_AOLN01000001.1"/>
</dbReference>
<evidence type="ECO:0000313" key="2">
    <source>
        <dbReference type="Proteomes" id="UP000011550"/>
    </source>
</evidence>
<accession>M0IRU5</accession>
<sequence length="242" mass="27366">MTDEKREPAHYILDSDDYGRDVKTLFSEVFPLTHAVRVELDRYWTDEDDGGEQCAAVLSSLKALDPARPDDRTYQFALDDEGTDVLFALLDVAQTVAGQHFVFRLRLLDQDGAALLKTIPHESSVSGESPPLPVETVESIQSALADRTALFVELGVRGRWETDEHAYRLATTDIVESSLDRKTSRTLCSALTTNDLHIRDETTLVFDTWQGEKTVPCVTSERAERVAEKIRELRRRYDGHRL</sequence>
<dbReference type="AlphaFoldDB" id="M0IRU5"/>
<proteinExistence type="predicted"/>
<comment type="caution">
    <text evidence="1">The sequence shown here is derived from an EMBL/GenBank/DDBJ whole genome shotgun (WGS) entry which is preliminary data.</text>
</comment>
<gene>
    <name evidence="1" type="ORF">C440_00360</name>
</gene>
<reference evidence="1 2" key="1">
    <citation type="journal article" date="2014" name="PLoS Genet.">
        <title>Phylogenetically driven sequencing of extremely halophilic archaea reveals strategies for static and dynamic osmo-response.</title>
        <authorList>
            <person name="Becker E.A."/>
            <person name="Seitzer P.M."/>
            <person name="Tritt A."/>
            <person name="Larsen D."/>
            <person name="Krusor M."/>
            <person name="Yao A.I."/>
            <person name="Wu D."/>
            <person name="Madern D."/>
            <person name="Eisen J.A."/>
            <person name="Darling A.E."/>
            <person name="Facciotti M.T."/>
        </authorList>
    </citation>
    <scope>NUCLEOTIDE SEQUENCE [LARGE SCALE GENOMIC DNA]</scope>
    <source>
        <strain evidence="1 2">ATCC BAA-1512</strain>
    </source>
</reference>
<evidence type="ECO:0000313" key="1">
    <source>
        <dbReference type="EMBL" id="ELZ98762.1"/>
    </source>
</evidence>